<protein>
    <submittedName>
        <fullName evidence="1">Uncharacterized protein</fullName>
    </submittedName>
</protein>
<reference evidence="1" key="1">
    <citation type="submission" date="2014-12" db="EMBL/GenBank/DDBJ databases">
        <title>Insight into the proteome of Arion vulgaris.</title>
        <authorList>
            <person name="Aradska J."/>
            <person name="Bulat T."/>
            <person name="Smidak R."/>
            <person name="Sarate P."/>
            <person name="Gangsoo J."/>
            <person name="Sialana F."/>
            <person name="Bilban M."/>
            <person name="Lubec G."/>
        </authorList>
    </citation>
    <scope>NUCLEOTIDE SEQUENCE</scope>
    <source>
        <tissue evidence="1">Skin</tissue>
    </source>
</reference>
<gene>
    <name evidence="1" type="primary">ORF763</name>
</gene>
<feature type="non-terminal residue" evidence="1">
    <location>
        <position position="1"/>
    </location>
</feature>
<sequence>QVSVSCPLVQKNVALRSSRVQAGETEMQTISQTEHSYVRNVHHLSVPPVTDIGDENLENNRLNTSR</sequence>
<organism evidence="1">
    <name type="scientific">Arion vulgaris</name>
    <dbReference type="NCBI Taxonomy" id="1028688"/>
    <lineage>
        <taxon>Eukaryota</taxon>
        <taxon>Metazoa</taxon>
        <taxon>Spiralia</taxon>
        <taxon>Lophotrochozoa</taxon>
        <taxon>Mollusca</taxon>
        <taxon>Gastropoda</taxon>
        <taxon>Heterobranchia</taxon>
        <taxon>Euthyneura</taxon>
        <taxon>Panpulmonata</taxon>
        <taxon>Eupulmonata</taxon>
        <taxon>Stylommatophora</taxon>
        <taxon>Helicina</taxon>
        <taxon>Arionoidea</taxon>
        <taxon>Arionidae</taxon>
        <taxon>Arion</taxon>
    </lineage>
</organism>
<proteinExistence type="predicted"/>
<feature type="non-terminal residue" evidence="1">
    <location>
        <position position="66"/>
    </location>
</feature>
<evidence type="ECO:0000313" key="1">
    <source>
        <dbReference type="EMBL" id="CEK47191.1"/>
    </source>
</evidence>
<dbReference type="AlphaFoldDB" id="A0A0B6XUI9"/>
<dbReference type="EMBL" id="HACG01000326">
    <property type="protein sequence ID" value="CEK47191.1"/>
    <property type="molecule type" value="Transcribed_RNA"/>
</dbReference>
<accession>A0A0B6XUI9</accession>
<name>A0A0B6XUI9_9EUPU</name>